<dbReference type="EMBL" id="BT099820">
    <property type="protein sequence ID" value="ACV91658.1"/>
    <property type="molecule type" value="mRNA"/>
</dbReference>
<evidence type="ECO:0000256" key="1">
    <source>
        <dbReference type="SAM" id="Phobius"/>
    </source>
</evidence>
<gene>
    <name evidence="2" type="primary">CG13917-RA</name>
</gene>
<reference evidence="2" key="1">
    <citation type="submission" date="2009-09" db="EMBL/GenBank/DDBJ databases">
        <authorList>
            <person name="Carlson J."/>
            <person name="Booth B."/>
            <person name="Frise E."/>
            <person name="Sandler J."/>
            <person name="Wan K."/>
            <person name="Yu C."/>
            <person name="Celniker S."/>
        </authorList>
    </citation>
    <scope>NUCLEOTIDE SEQUENCE</scope>
</reference>
<keyword evidence="1" id="KW-1133">Transmembrane helix</keyword>
<protein>
    <submittedName>
        <fullName evidence="2">MIP12934p</fullName>
    </submittedName>
</protein>
<keyword evidence="1" id="KW-0472">Membrane</keyword>
<keyword evidence="1" id="KW-0812">Transmembrane</keyword>
<dbReference type="AlphaFoldDB" id="C8VV74"/>
<sequence length="82" mass="9043">MLIRQLLLSRSRLQFVVRRFIRFPFLRAPLLFVCLCSFSAASAKVHTASPAPPSPSSFAADLSPIVPIAETPLLLLLLLLLL</sequence>
<accession>C8VV74</accession>
<organism evidence="2">
    <name type="scientific">Drosophila melanogaster</name>
    <name type="common">Fruit fly</name>
    <dbReference type="NCBI Taxonomy" id="7227"/>
    <lineage>
        <taxon>Eukaryota</taxon>
        <taxon>Metazoa</taxon>
        <taxon>Ecdysozoa</taxon>
        <taxon>Arthropoda</taxon>
        <taxon>Hexapoda</taxon>
        <taxon>Insecta</taxon>
        <taxon>Pterygota</taxon>
        <taxon>Neoptera</taxon>
        <taxon>Endopterygota</taxon>
        <taxon>Diptera</taxon>
        <taxon>Brachycera</taxon>
        <taxon>Muscomorpha</taxon>
        <taxon>Ephydroidea</taxon>
        <taxon>Drosophilidae</taxon>
        <taxon>Drosophila</taxon>
        <taxon>Sophophora</taxon>
    </lineage>
</organism>
<evidence type="ECO:0000313" key="2">
    <source>
        <dbReference type="EMBL" id="ACV91658.1"/>
    </source>
</evidence>
<proteinExistence type="evidence at transcript level"/>
<name>C8VV74_DROME</name>
<feature type="transmembrane region" description="Helical" evidence="1">
    <location>
        <begin position="62"/>
        <end position="81"/>
    </location>
</feature>